<organism evidence="18 19">
    <name type="scientific">Clunio marinus</name>
    <dbReference type="NCBI Taxonomy" id="568069"/>
    <lineage>
        <taxon>Eukaryota</taxon>
        <taxon>Metazoa</taxon>
        <taxon>Ecdysozoa</taxon>
        <taxon>Arthropoda</taxon>
        <taxon>Hexapoda</taxon>
        <taxon>Insecta</taxon>
        <taxon>Pterygota</taxon>
        <taxon>Neoptera</taxon>
        <taxon>Endopterygota</taxon>
        <taxon>Diptera</taxon>
        <taxon>Nematocera</taxon>
        <taxon>Chironomoidea</taxon>
        <taxon>Chironomidae</taxon>
        <taxon>Clunio</taxon>
    </lineage>
</organism>
<dbReference type="GO" id="GO:0048731">
    <property type="term" value="P:system development"/>
    <property type="evidence" value="ECO:0007669"/>
    <property type="project" value="UniProtKB-ARBA"/>
</dbReference>
<dbReference type="EMBL" id="CVRI01000020">
    <property type="protein sequence ID" value="CRK91359.1"/>
    <property type="molecule type" value="Genomic_DNA"/>
</dbReference>
<reference evidence="18 19" key="1">
    <citation type="submission" date="2015-04" db="EMBL/GenBank/DDBJ databases">
        <authorList>
            <person name="Syromyatnikov M.Y."/>
            <person name="Popov V.N."/>
        </authorList>
    </citation>
    <scope>NUCLEOTIDE SEQUENCE [LARGE SCALE GENOMIC DNA]</scope>
</reference>
<evidence type="ECO:0000256" key="17">
    <source>
        <dbReference type="RuleBase" id="RU003925"/>
    </source>
</evidence>
<dbReference type="GO" id="GO:0016192">
    <property type="term" value="P:vesicle-mediated transport"/>
    <property type="evidence" value="ECO:0007669"/>
    <property type="project" value="UniProtKB-ARBA"/>
</dbReference>
<keyword evidence="9" id="KW-0970">Cilium biogenesis/degradation</keyword>
<keyword evidence="10 15" id="KW-0342">GTP-binding</keyword>
<protein>
    <recommendedName>
        <fullName evidence="4">ADP-ribosylation factor-like protein 6</fullName>
    </recommendedName>
</protein>
<dbReference type="GO" id="GO:0060170">
    <property type="term" value="C:ciliary membrane"/>
    <property type="evidence" value="ECO:0007669"/>
    <property type="project" value="UniProtKB-SubCell"/>
</dbReference>
<dbReference type="PROSITE" id="PS51417">
    <property type="entry name" value="ARF"/>
    <property type="match status" value="1"/>
</dbReference>
<evidence type="ECO:0000256" key="12">
    <source>
        <dbReference type="ARBA" id="ARBA00023212"/>
    </source>
</evidence>
<dbReference type="FunFam" id="3.40.50.300:FF:000457">
    <property type="entry name" value="ADP-ribosylation factor-like protein 6"/>
    <property type="match status" value="1"/>
</dbReference>
<comment type="subcellular location">
    <subcellularLocation>
        <location evidence="3">Cell projection</location>
        <location evidence="3">Cilium membrane</location>
        <topology evidence="3">Peripheral membrane protein</topology>
        <orientation evidence="3">Cytoplasmic side</orientation>
    </subcellularLocation>
    <subcellularLocation>
        <location evidence="2">Cytoplasm</location>
        <location evidence="2">Cytoskeleton</location>
        <location evidence="2">Cilium axoneme</location>
    </subcellularLocation>
    <subcellularLocation>
        <location evidence="1">Cytoplasm</location>
        <location evidence="1">Cytoskeleton</location>
        <location evidence="1">Cilium basal body</location>
    </subcellularLocation>
</comment>
<feature type="binding site" evidence="15">
    <location>
        <begin position="26"/>
        <end position="33"/>
    </location>
    <ligand>
        <name>GTP</name>
        <dbReference type="ChEBI" id="CHEBI:37565"/>
    </ligand>
</feature>
<evidence type="ECO:0000256" key="5">
    <source>
        <dbReference type="ARBA" id="ARBA00022475"/>
    </source>
</evidence>
<dbReference type="GO" id="GO:0030030">
    <property type="term" value="P:cell projection organization"/>
    <property type="evidence" value="ECO:0007669"/>
    <property type="project" value="UniProtKB-KW"/>
</dbReference>
<dbReference type="InterPro" id="IPR006689">
    <property type="entry name" value="Small_GTPase_ARF/SAR"/>
</dbReference>
<dbReference type="GO" id="GO:0051649">
    <property type="term" value="P:establishment of localization in cell"/>
    <property type="evidence" value="ECO:0007669"/>
    <property type="project" value="UniProtKB-ARBA"/>
</dbReference>
<dbReference type="InterPro" id="IPR027417">
    <property type="entry name" value="P-loop_NTPase"/>
</dbReference>
<keyword evidence="16" id="KW-0479">Metal-binding</keyword>
<keyword evidence="6" id="KW-0963">Cytoplasm</keyword>
<proteinExistence type="inferred from homology"/>
<keyword evidence="7" id="KW-0519">Myristate</keyword>
<keyword evidence="13" id="KW-0966">Cell projection</keyword>
<keyword evidence="19" id="KW-1185">Reference proteome</keyword>
<evidence type="ECO:0000256" key="16">
    <source>
        <dbReference type="PIRSR" id="PIRSR606689-2"/>
    </source>
</evidence>
<dbReference type="OrthoDB" id="442317at2759"/>
<dbReference type="PRINTS" id="PR00328">
    <property type="entry name" value="SAR1GTPBP"/>
</dbReference>
<feature type="binding site" evidence="15">
    <location>
        <position position="74"/>
    </location>
    <ligand>
        <name>GTP</name>
        <dbReference type="ChEBI" id="CHEBI:37565"/>
    </ligand>
</feature>
<evidence type="ECO:0000313" key="18">
    <source>
        <dbReference type="EMBL" id="CRK91359.1"/>
    </source>
</evidence>
<keyword evidence="16" id="KW-0460">Magnesium</keyword>
<dbReference type="InterPro" id="IPR005225">
    <property type="entry name" value="Small_GTP-bd"/>
</dbReference>
<dbReference type="Gene3D" id="3.40.50.300">
    <property type="entry name" value="P-loop containing nucleotide triphosphate hydrolases"/>
    <property type="match status" value="1"/>
</dbReference>
<evidence type="ECO:0000256" key="14">
    <source>
        <dbReference type="ARBA" id="ARBA00023288"/>
    </source>
</evidence>
<accession>A0A1J1HTH4</accession>
<dbReference type="STRING" id="568069.A0A1J1HTH4"/>
<dbReference type="Proteomes" id="UP000183832">
    <property type="component" value="Unassembled WGS sequence"/>
</dbReference>
<feature type="binding site" evidence="16">
    <location>
        <position position="33"/>
    </location>
    <ligand>
        <name>Mg(2+)</name>
        <dbReference type="ChEBI" id="CHEBI:18420"/>
    </ligand>
</feature>
<evidence type="ECO:0000256" key="11">
    <source>
        <dbReference type="ARBA" id="ARBA00023136"/>
    </source>
</evidence>
<dbReference type="NCBIfam" id="TIGR00231">
    <property type="entry name" value="small_GTP"/>
    <property type="match status" value="1"/>
</dbReference>
<dbReference type="GO" id="GO:0005930">
    <property type="term" value="C:axoneme"/>
    <property type="evidence" value="ECO:0007669"/>
    <property type="project" value="UniProtKB-SubCell"/>
</dbReference>
<dbReference type="SMART" id="SM00177">
    <property type="entry name" value="ARF"/>
    <property type="match status" value="1"/>
</dbReference>
<evidence type="ECO:0000256" key="9">
    <source>
        <dbReference type="ARBA" id="ARBA00022794"/>
    </source>
</evidence>
<evidence type="ECO:0000256" key="6">
    <source>
        <dbReference type="ARBA" id="ARBA00022490"/>
    </source>
</evidence>
<dbReference type="InterPro" id="IPR024156">
    <property type="entry name" value="Small_GTPase_ARF"/>
</dbReference>
<dbReference type="SMART" id="SM00178">
    <property type="entry name" value="SAR"/>
    <property type="match status" value="1"/>
</dbReference>
<dbReference type="Pfam" id="PF00025">
    <property type="entry name" value="Arf"/>
    <property type="match status" value="1"/>
</dbReference>
<evidence type="ECO:0000256" key="10">
    <source>
        <dbReference type="ARBA" id="ARBA00023134"/>
    </source>
</evidence>
<name>A0A1J1HTH4_9DIPT</name>
<dbReference type="GO" id="GO:0003924">
    <property type="term" value="F:GTPase activity"/>
    <property type="evidence" value="ECO:0007669"/>
    <property type="project" value="InterPro"/>
</dbReference>
<keyword evidence="8 15" id="KW-0547">Nucleotide-binding</keyword>
<keyword evidence="14" id="KW-0449">Lipoprotein</keyword>
<dbReference type="SUPFAM" id="SSF52540">
    <property type="entry name" value="P-loop containing nucleoside triphosphate hydrolases"/>
    <property type="match status" value="1"/>
</dbReference>
<evidence type="ECO:0000256" key="8">
    <source>
        <dbReference type="ARBA" id="ARBA00022741"/>
    </source>
</evidence>
<comment type="similarity">
    <text evidence="17">Belongs to the small GTPase superfamily. Arf family.</text>
</comment>
<keyword evidence="11" id="KW-0472">Membrane</keyword>
<evidence type="ECO:0000256" key="13">
    <source>
        <dbReference type="ARBA" id="ARBA00023273"/>
    </source>
</evidence>
<keyword evidence="12" id="KW-0206">Cytoskeleton</keyword>
<gene>
    <name evidence="18" type="ORF">CLUMA_CG005032</name>
</gene>
<evidence type="ECO:0000313" key="19">
    <source>
        <dbReference type="Proteomes" id="UP000183832"/>
    </source>
</evidence>
<evidence type="ECO:0000256" key="4">
    <source>
        <dbReference type="ARBA" id="ARBA00019766"/>
    </source>
</evidence>
<dbReference type="GO" id="GO:0005525">
    <property type="term" value="F:GTP binding"/>
    <property type="evidence" value="ECO:0007669"/>
    <property type="project" value="UniProtKB-KW"/>
</dbReference>
<evidence type="ECO:0000256" key="3">
    <source>
        <dbReference type="ARBA" id="ARBA00004522"/>
    </source>
</evidence>
<evidence type="ECO:0000256" key="7">
    <source>
        <dbReference type="ARBA" id="ARBA00022707"/>
    </source>
</evidence>
<dbReference type="AlphaFoldDB" id="A0A1J1HTH4"/>
<dbReference type="GO" id="GO:0046872">
    <property type="term" value="F:metal ion binding"/>
    <property type="evidence" value="ECO:0007669"/>
    <property type="project" value="UniProtKB-KW"/>
</dbReference>
<feature type="binding site" evidence="16">
    <location>
        <position position="52"/>
    </location>
    <ligand>
        <name>Mg(2+)</name>
        <dbReference type="ChEBI" id="CHEBI:18420"/>
    </ligand>
</feature>
<keyword evidence="5" id="KW-1003">Cell membrane</keyword>
<evidence type="ECO:0000256" key="15">
    <source>
        <dbReference type="PIRSR" id="PIRSR606689-1"/>
    </source>
</evidence>
<dbReference type="PANTHER" id="PTHR11711">
    <property type="entry name" value="ADP RIBOSYLATION FACTOR-RELATED"/>
    <property type="match status" value="1"/>
</dbReference>
<sequence>MVFEKLFMKILNKERKPKQISILIIGLNNSGKSTIVNFFKNKDVRKSVSIPTIGFNIEHFENQGVSFTAYDMAGIGRYRNLWEHHFKTCNGIVFVIDSSDRMRLVVVKDELDLLLQHPDLKRRRVPILFFANKMDCIDALSSVKIAAGLNLEKVDNKPWQICSSNALSGEGLQNGVHWLTSQIKECVLTPPDKEVYD</sequence>
<evidence type="ECO:0000256" key="2">
    <source>
        <dbReference type="ARBA" id="ARBA00004430"/>
    </source>
</evidence>
<evidence type="ECO:0000256" key="1">
    <source>
        <dbReference type="ARBA" id="ARBA00004120"/>
    </source>
</evidence>
<feature type="binding site" evidence="15">
    <location>
        <begin position="132"/>
        <end position="135"/>
    </location>
    <ligand>
        <name>GTP</name>
        <dbReference type="ChEBI" id="CHEBI:37565"/>
    </ligand>
</feature>